<keyword evidence="2" id="KW-1185">Reference proteome</keyword>
<dbReference type="Proteomes" id="UP000199477">
    <property type="component" value="Unassembled WGS sequence"/>
</dbReference>
<gene>
    <name evidence="1" type="ORF">SAMN02799615_03607</name>
</gene>
<protein>
    <submittedName>
        <fullName evidence="1">Uncharacterized protein</fullName>
    </submittedName>
</protein>
<evidence type="ECO:0000313" key="2">
    <source>
        <dbReference type="Proteomes" id="UP000199477"/>
    </source>
</evidence>
<organism evidence="1 2">
    <name type="scientific">Dyella marensis</name>
    <dbReference type="NCBI Taxonomy" id="500610"/>
    <lineage>
        <taxon>Bacteria</taxon>
        <taxon>Pseudomonadati</taxon>
        <taxon>Pseudomonadota</taxon>
        <taxon>Gammaproteobacteria</taxon>
        <taxon>Lysobacterales</taxon>
        <taxon>Rhodanobacteraceae</taxon>
        <taxon>Dyella</taxon>
    </lineage>
</organism>
<evidence type="ECO:0000313" key="1">
    <source>
        <dbReference type="EMBL" id="SFF44684.1"/>
    </source>
</evidence>
<proteinExistence type="predicted"/>
<dbReference type="AlphaFoldDB" id="A0A1I2IQY6"/>
<dbReference type="EMBL" id="FONH01000018">
    <property type="protein sequence ID" value="SFF44684.1"/>
    <property type="molecule type" value="Genomic_DNA"/>
</dbReference>
<dbReference type="RefSeq" id="WP_035323073.1">
    <property type="nucleotide sequence ID" value="NZ_FONH01000018.1"/>
</dbReference>
<name>A0A1I2IQY6_9GAMM</name>
<dbReference type="STRING" id="500610.SAMN02799615_03607"/>
<sequence length="90" mass="9606">MSANDSPSIPMDAAEALTRFVVSAQLMLDPLTPESLRRQVEPKLLDTLPALQALGVFDLFAIRDPALAALVADELAARRASVRPRPLAAA</sequence>
<reference evidence="2" key="1">
    <citation type="submission" date="2016-10" db="EMBL/GenBank/DDBJ databases">
        <authorList>
            <person name="Varghese N."/>
            <person name="Submissions S."/>
        </authorList>
    </citation>
    <scope>NUCLEOTIDE SEQUENCE [LARGE SCALE GENOMIC DNA]</scope>
    <source>
        <strain evidence="2">UNC178MFTsu3.1</strain>
    </source>
</reference>
<accession>A0A1I2IQY6</accession>